<evidence type="ECO:0000259" key="2">
    <source>
        <dbReference type="PROSITE" id="PS50263"/>
    </source>
</evidence>
<dbReference type="InterPro" id="IPR036526">
    <property type="entry name" value="C-N_Hydrolase_sf"/>
</dbReference>
<proteinExistence type="inferred from homology"/>
<dbReference type="CDD" id="cd07581">
    <property type="entry name" value="nitrilase_3"/>
    <property type="match status" value="1"/>
</dbReference>
<evidence type="ECO:0000313" key="4">
    <source>
        <dbReference type="Proteomes" id="UP000002247"/>
    </source>
</evidence>
<keyword evidence="4" id="KW-1185">Reference proteome</keyword>
<gene>
    <name evidence="3" type="ordered locus">Srot_1487</name>
</gene>
<evidence type="ECO:0000313" key="3">
    <source>
        <dbReference type="EMBL" id="ADG97950.1"/>
    </source>
</evidence>
<dbReference type="Gene3D" id="3.60.110.10">
    <property type="entry name" value="Carbon-nitrogen hydrolase"/>
    <property type="match status" value="1"/>
</dbReference>
<dbReference type="STRING" id="640132.Srot_1487"/>
<dbReference type="SUPFAM" id="SSF56317">
    <property type="entry name" value="Carbon-nitrogen hydrolase"/>
    <property type="match status" value="1"/>
</dbReference>
<dbReference type="PROSITE" id="PS50263">
    <property type="entry name" value="CN_HYDROLASE"/>
    <property type="match status" value="1"/>
</dbReference>
<name>D6Z7M0_SEGRD</name>
<dbReference type="InterPro" id="IPR003010">
    <property type="entry name" value="C-N_Hydrolase"/>
</dbReference>
<dbReference type="eggNOG" id="COG0388">
    <property type="taxonomic scope" value="Bacteria"/>
</dbReference>
<comment type="similarity">
    <text evidence="1">Belongs to the carbon-nitrogen hydrolase superfamily. NIT1/NIT2 family.</text>
</comment>
<dbReference type="Pfam" id="PF00795">
    <property type="entry name" value="CN_hydrolase"/>
    <property type="match status" value="1"/>
</dbReference>
<organism evidence="3 4">
    <name type="scientific">Segniliparus rotundus (strain ATCC BAA-972 / CDC 1076 / CIP 108378 / DSM 44985 / JCM 13578)</name>
    <dbReference type="NCBI Taxonomy" id="640132"/>
    <lineage>
        <taxon>Bacteria</taxon>
        <taxon>Bacillati</taxon>
        <taxon>Actinomycetota</taxon>
        <taxon>Actinomycetes</taxon>
        <taxon>Mycobacteriales</taxon>
        <taxon>Segniliparaceae</taxon>
        <taxon>Segniliparus</taxon>
    </lineage>
</organism>
<dbReference type="GO" id="GO:0016746">
    <property type="term" value="F:acyltransferase activity"/>
    <property type="evidence" value="ECO:0007669"/>
    <property type="project" value="UniProtKB-KW"/>
</dbReference>
<dbReference type="PANTHER" id="PTHR23088">
    <property type="entry name" value="NITRILASE-RELATED"/>
    <property type="match status" value="1"/>
</dbReference>
<dbReference type="EMBL" id="CP001958">
    <property type="protein sequence ID" value="ADG97950.1"/>
    <property type="molecule type" value="Genomic_DNA"/>
</dbReference>
<accession>D6Z7M0</accession>
<evidence type="ECO:0000256" key="1">
    <source>
        <dbReference type="ARBA" id="ARBA00010613"/>
    </source>
</evidence>
<dbReference type="Proteomes" id="UP000002247">
    <property type="component" value="Chromosome"/>
</dbReference>
<keyword evidence="3" id="KW-0012">Acyltransferase</keyword>
<dbReference type="AlphaFoldDB" id="D6Z7M0"/>
<dbReference type="KEGG" id="srt:Srot_1487"/>
<keyword evidence="3" id="KW-0808">Transferase</keyword>
<sequence length="284" mass="29991">MTAVRVALAQILSGPDPEENAALIAQSAREAQGRGAQLVVFPEASMRCFGEPLAPVAEPADGPWATRIRELAAELGVAVVVGMFSPAARGEDRVRNTLLATDGAQLCAYDKIHLFDALGFVESRTVEAGDRLVLFDVGTAKVGLTACYDVRFPWLYQELARSGAHLSVVSASWGSGPRKLDQWRVLTAARALDSTSFVIACGQADPRATRRSQKPRASDAPTGIGFSRVVSPFGEVLKEAGAGPELLIVDLDLGLVDQARAALPVLGPGIGKRIPQADTGTVQH</sequence>
<dbReference type="HOGENOM" id="CLU_030130_1_2_11"/>
<feature type="domain" description="CN hydrolase" evidence="2">
    <location>
        <begin position="4"/>
        <end position="253"/>
    </location>
</feature>
<protein>
    <submittedName>
        <fullName evidence="3">Nitrilase/cyanide hydratase and apolipoprotein N-acyltransferase</fullName>
    </submittedName>
</protein>
<dbReference type="PANTHER" id="PTHR23088:SF27">
    <property type="entry name" value="DEAMINATED GLUTATHIONE AMIDASE"/>
    <property type="match status" value="1"/>
</dbReference>
<keyword evidence="3" id="KW-0449">Lipoprotein</keyword>
<reference evidence="3 4" key="1">
    <citation type="journal article" date="2010" name="Stand. Genomic Sci.">
        <title>Complete genome sequence of Segniliparus rotundus type strain (CDC 1076).</title>
        <authorList>
            <person name="Sikorski J."/>
            <person name="Lapidus A."/>
            <person name="Copeland A."/>
            <person name="Misra M."/>
            <person name="Glavina Del Rio T."/>
            <person name="Nolan M."/>
            <person name="Lucas S."/>
            <person name="Chen F."/>
            <person name="Tice H."/>
            <person name="Cheng J.F."/>
            <person name="Jando M."/>
            <person name="Schneider S."/>
            <person name="Bruce D."/>
            <person name="Goodwin L."/>
            <person name="Pitluck S."/>
            <person name="Liolios K."/>
            <person name="Mikhailova N."/>
            <person name="Pati A."/>
            <person name="Ivanova N."/>
            <person name="Mavromatis K."/>
            <person name="Chen A."/>
            <person name="Palaniappan K."/>
            <person name="Chertkov O."/>
            <person name="Land M."/>
            <person name="Hauser L."/>
            <person name="Chang Y.J."/>
            <person name="Jeffries C.D."/>
            <person name="Brettin T."/>
            <person name="Detter J.C."/>
            <person name="Han C."/>
            <person name="Rohde M."/>
            <person name="Goker M."/>
            <person name="Bristow J."/>
            <person name="Eisen J.A."/>
            <person name="Markowitz V."/>
            <person name="Hugenholtz P."/>
            <person name="Kyrpides N.C."/>
            <person name="Klenk H.P."/>
        </authorList>
    </citation>
    <scope>NUCLEOTIDE SEQUENCE [LARGE SCALE GENOMIC DNA]</scope>
    <source>
        <strain evidence="4">ATCC BAA-972 / CDC 1076 / CIP 108378 / DSM 44985 / JCM 13578</strain>
    </source>
</reference>